<evidence type="ECO:0000313" key="3">
    <source>
        <dbReference type="EMBL" id="PRX58403.1"/>
    </source>
</evidence>
<dbReference type="Pfam" id="PF01970">
    <property type="entry name" value="TctA"/>
    <property type="match status" value="1"/>
</dbReference>
<dbReference type="PANTHER" id="PTHR35342">
    <property type="entry name" value="TRICARBOXYLIC TRANSPORT PROTEIN"/>
    <property type="match status" value="1"/>
</dbReference>
<keyword evidence="1" id="KW-0472">Membrane</keyword>
<feature type="transmembrane region" description="Helical" evidence="1">
    <location>
        <begin position="355"/>
        <end position="374"/>
    </location>
</feature>
<evidence type="ECO:0000259" key="2">
    <source>
        <dbReference type="Pfam" id="PF01970"/>
    </source>
</evidence>
<feature type="domain" description="DUF112" evidence="2">
    <location>
        <begin position="20"/>
        <end position="440"/>
    </location>
</feature>
<comment type="caution">
    <text evidence="3">The sequence shown here is derived from an EMBL/GenBank/DDBJ whole genome shotgun (WGS) entry which is preliminary data.</text>
</comment>
<feature type="transmembrane region" description="Helical" evidence="1">
    <location>
        <begin position="165"/>
        <end position="184"/>
    </location>
</feature>
<keyword evidence="1" id="KW-0812">Transmembrane</keyword>
<feature type="transmembrane region" description="Helical" evidence="1">
    <location>
        <begin position="45"/>
        <end position="69"/>
    </location>
</feature>
<dbReference type="EMBL" id="PVNG01000023">
    <property type="protein sequence ID" value="PRX58403.1"/>
    <property type="molecule type" value="Genomic_DNA"/>
</dbReference>
<feature type="transmembrane region" description="Helical" evidence="1">
    <location>
        <begin position="204"/>
        <end position="223"/>
    </location>
</feature>
<organism evidence="3 4">
    <name type="scientific">Nonomuraea fuscirosea</name>
    <dbReference type="NCBI Taxonomy" id="1291556"/>
    <lineage>
        <taxon>Bacteria</taxon>
        <taxon>Bacillati</taxon>
        <taxon>Actinomycetota</taxon>
        <taxon>Actinomycetes</taxon>
        <taxon>Streptosporangiales</taxon>
        <taxon>Streptosporangiaceae</taxon>
        <taxon>Nonomuraea</taxon>
    </lineage>
</organism>
<gene>
    <name evidence="3" type="ORF">B0I32_123127</name>
</gene>
<feature type="transmembrane region" description="Helical" evidence="1">
    <location>
        <begin position="20"/>
        <end position="39"/>
    </location>
</feature>
<keyword evidence="1" id="KW-1133">Transmembrane helix</keyword>
<dbReference type="InterPro" id="IPR002823">
    <property type="entry name" value="DUF112_TM"/>
</dbReference>
<feature type="transmembrane region" description="Helical" evidence="1">
    <location>
        <begin position="470"/>
        <end position="488"/>
    </location>
</feature>
<evidence type="ECO:0000313" key="4">
    <source>
        <dbReference type="Proteomes" id="UP000238312"/>
    </source>
</evidence>
<dbReference type="RefSeq" id="WP_106249371.1">
    <property type="nucleotide sequence ID" value="NZ_JBFAIB010000019.1"/>
</dbReference>
<dbReference type="OrthoDB" id="9781349at2"/>
<feature type="transmembrane region" description="Helical" evidence="1">
    <location>
        <begin position="109"/>
        <end position="132"/>
    </location>
</feature>
<evidence type="ECO:0000256" key="1">
    <source>
        <dbReference type="SAM" id="Phobius"/>
    </source>
</evidence>
<protein>
    <submittedName>
        <fullName evidence="3">Putative tricarboxylic transport membrane protein</fullName>
    </submittedName>
</protein>
<accession>A0A2T0ML70</accession>
<dbReference type="PANTHER" id="PTHR35342:SF5">
    <property type="entry name" value="TRICARBOXYLIC TRANSPORT PROTEIN"/>
    <property type="match status" value="1"/>
</dbReference>
<sequence>MTSFQLLLDGFAAALTPVNLMYALIGVTLGTLVGVLPGIGPAMTVALLLPITFTVPPASAFIMFAGIYYGGMYGGSTTSILLNTPGESASMITALEGNKMARRGRAAQALATAAIGSFVAGTVATALLVVAAPAVVDFAISFGPEDYFALAILAFTAVSSVLSRSIVRGLASLGLGLVIGLIGIDQQTGQARLTLGIPQLLDGIDVVIVAVGLFALGEALYVASRLRHAPPEVVPVGRAWMGRADWRRSWFPWLRGTALGFPFGALPGGGAEIPTFLSYAAEKRLARGVAREEFGNGAIEGVAGPEAANNASAAGTLVPLLTLGLPTSATAAILLAAFQQYGLQPGPQLFDHNPALVWGMIASLFIGNTMLLVLNLPLAPLWARVLRVPRPYLYSGIVLFAALGVYALNGTIVDLFVLYLLGLLGYAMRRFGLPVAPAVIGMILGPMAEIQLRRALAIGAGDVSVLVRSPVAVVLLVLAALALLTPLFRKLAGRRRQTATTSAGE</sequence>
<keyword evidence="4" id="KW-1185">Reference proteome</keyword>
<dbReference type="Proteomes" id="UP000238312">
    <property type="component" value="Unassembled WGS sequence"/>
</dbReference>
<reference evidence="3 4" key="1">
    <citation type="submission" date="2018-03" db="EMBL/GenBank/DDBJ databases">
        <title>Genomic Encyclopedia of Type Strains, Phase III (KMG-III): the genomes of soil and plant-associated and newly described type strains.</title>
        <authorList>
            <person name="Whitman W."/>
        </authorList>
    </citation>
    <scope>NUCLEOTIDE SEQUENCE [LARGE SCALE GENOMIC DNA]</scope>
    <source>
        <strain evidence="3 4">CGMCC 4.7104</strain>
    </source>
</reference>
<proteinExistence type="predicted"/>
<dbReference type="AlphaFoldDB" id="A0A2T0ML70"/>
<feature type="transmembrane region" description="Helical" evidence="1">
    <location>
        <begin position="138"/>
        <end position="158"/>
    </location>
</feature>
<feature type="transmembrane region" description="Helical" evidence="1">
    <location>
        <begin position="394"/>
        <end position="424"/>
    </location>
</feature>
<name>A0A2T0ML70_9ACTN</name>